<evidence type="ECO:0000313" key="10">
    <source>
        <dbReference type="EMBL" id="MDQ0681501.1"/>
    </source>
</evidence>
<keyword evidence="6 7" id="KW-0472">Membrane</keyword>
<accession>A0ABU0PSX4</accession>
<dbReference type="PANTHER" id="PTHR47737">
    <property type="entry name" value="GLYCINE BETAINE/PROLINE BETAINE TRANSPORT SYSTEM PERMEASE PROTEIN PROW"/>
    <property type="match status" value="1"/>
</dbReference>
<reference evidence="10 11" key="1">
    <citation type="submission" date="2023-07" db="EMBL/GenBank/DDBJ databases">
        <title>Comparative genomics of wheat-associated soil bacteria to identify genetic determinants of phenazine resistance.</title>
        <authorList>
            <person name="Mouncey N."/>
        </authorList>
    </citation>
    <scope>NUCLEOTIDE SEQUENCE [LARGE SCALE GENOMIC DNA]</scope>
    <source>
        <strain evidence="10 11">W4I19-2</strain>
    </source>
</reference>
<comment type="subcellular location">
    <subcellularLocation>
        <location evidence="7">Cell membrane</location>
        <topology evidence="7">Multi-pass membrane protein</topology>
    </subcellularLocation>
    <subcellularLocation>
        <location evidence="1">Membrane</location>
        <topology evidence="1">Multi-pass membrane protein</topology>
    </subcellularLocation>
</comment>
<feature type="domain" description="ABC transmembrane type-1" evidence="9">
    <location>
        <begin position="478"/>
        <end position="658"/>
    </location>
</feature>
<feature type="transmembrane region" description="Helical" evidence="7">
    <location>
        <begin position="525"/>
        <end position="550"/>
    </location>
</feature>
<dbReference type="CDD" id="cd06261">
    <property type="entry name" value="TM_PBP2"/>
    <property type="match status" value="2"/>
</dbReference>
<evidence type="ECO:0000313" key="11">
    <source>
        <dbReference type="Proteomes" id="UP001243364"/>
    </source>
</evidence>
<feature type="domain" description="ABC transmembrane type-1" evidence="9">
    <location>
        <begin position="159"/>
        <end position="338"/>
    </location>
</feature>
<evidence type="ECO:0000256" key="4">
    <source>
        <dbReference type="ARBA" id="ARBA00022692"/>
    </source>
</evidence>
<dbReference type="RefSeq" id="WP_307039569.1">
    <property type="nucleotide sequence ID" value="NZ_JAUSYA010000001.1"/>
</dbReference>
<evidence type="ECO:0000256" key="6">
    <source>
        <dbReference type="ARBA" id="ARBA00023136"/>
    </source>
</evidence>
<dbReference type="EMBL" id="JAUSYA010000001">
    <property type="protein sequence ID" value="MDQ0681501.1"/>
    <property type="molecule type" value="Genomic_DNA"/>
</dbReference>
<dbReference type="PROSITE" id="PS50928">
    <property type="entry name" value="ABC_TM1"/>
    <property type="match status" value="2"/>
</dbReference>
<evidence type="ECO:0000256" key="7">
    <source>
        <dbReference type="RuleBase" id="RU363032"/>
    </source>
</evidence>
<feature type="region of interest" description="Disordered" evidence="8">
    <location>
        <begin position="1"/>
        <end position="20"/>
    </location>
</feature>
<dbReference type="PANTHER" id="PTHR47737:SF1">
    <property type="entry name" value="GLYCINE BETAINE_PROLINE BETAINE TRANSPORT SYSTEM PERMEASE PROTEIN PROW"/>
    <property type="match status" value="1"/>
</dbReference>
<keyword evidence="2 7" id="KW-0813">Transport</keyword>
<feature type="transmembrane region" description="Helical" evidence="7">
    <location>
        <begin position="163"/>
        <end position="186"/>
    </location>
</feature>
<evidence type="ECO:0000256" key="2">
    <source>
        <dbReference type="ARBA" id="ARBA00022448"/>
    </source>
</evidence>
<evidence type="ECO:0000256" key="1">
    <source>
        <dbReference type="ARBA" id="ARBA00004141"/>
    </source>
</evidence>
<evidence type="ECO:0000256" key="5">
    <source>
        <dbReference type="ARBA" id="ARBA00022989"/>
    </source>
</evidence>
<keyword evidence="4 7" id="KW-0812">Transmembrane</keyword>
<gene>
    <name evidence="10" type="ORF">QFZ56_000464</name>
</gene>
<feature type="transmembrane region" description="Helical" evidence="7">
    <location>
        <begin position="278"/>
        <end position="299"/>
    </location>
</feature>
<dbReference type="SUPFAM" id="SSF161098">
    <property type="entry name" value="MetI-like"/>
    <property type="match status" value="2"/>
</dbReference>
<keyword evidence="3" id="KW-1003">Cell membrane</keyword>
<proteinExistence type="inferred from homology"/>
<dbReference type="InterPro" id="IPR035906">
    <property type="entry name" value="MetI-like_sf"/>
</dbReference>
<dbReference type="Pfam" id="PF00528">
    <property type="entry name" value="BPD_transp_1"/>
    <property type="match status" value="2"/>
</dbReference>
<feature type="transmembrane region" description="Helical" evidence="7">
    <location>
        <begin position="482"/>
        <end position="505"/>
    </location>
</feature>
<organism evidence="10 11">
    <name type="scientific">Streptomyces achromogenes</name>
    <dbReference type="NCBI Taxonomy" id="67255"/>
    <lineage>
        <taxon>Bacteria</taxon>
        <taxon>Bacillati</taxon>
        <taxon>Actinomycetota</taxon>
        <taxon>Actinomycetes</taxon>
        <taxon>Kitasatosporales</taxon>
        <taxon>Streptomycetaceae</taxon>
        <taxon>Streptomyces</taxon>
    </lineage>
</organism>
<evidence type="ECO:0000259" key="9">
    <source>
        <dbReference type="PROSITE" id="PS50928"/>
    </source>
</evidence>
<sequence length="667" mass="70440">MTVALEKPEKSGTAAPVAPVRSPRTVGRRPLLIAAILVLWLALFALLRGKQTLSLAAADLTDLHRWFNDVNDSIGANRDTNPLFLYFFNEIRLVIDTLVTFVRELISQPSDARPLPQIGWLGVVGIAGYVSWAFGNWRVALLAVAGFTFFGLQGLWQESMDTLALTLSSVLVALLFAIPLGVWAGLSDRFHRIMTPFLDFMQTMPTFVYLAPLTLFFLIGGASATIATVIYAAPPAIRITAHAIRSVPETTVEAAESLGATRRQALVKVLLPMSKRTVVMGVNQSIMAALAMVTIAALIDAPGLGKTVVQALQSLDVGTAFNAGLSIVVMAIVLDRVTTAASVRAESARRSQRRLTAWRRPLLGAGAAVTAVLVYLSHTFVWAAEFPGEGGPGSSVASAADSATTWVQDHLSGVTNAFRDVLTNGLLNPFQSLLTDSPWWLVGVVLIALGAVLGGLRAGITTAVCVGLLVGTGMWSDAMTTLASTVVATVLVMLLGVVFGVWMGRSRLVDRMLRPSLDAAQVMPPFVYLVPFLALFGATRFTAIVAAIVYAAPVAMKIIADGVRNVPAATVEAATSAGCNTWQIITKVQLPMARSALTLATNQGLIYVLSMVVVGGLVGAGALGYDVVAGFSQGQLYGKGLAAGLAIVLLGVMFDRITQAAARRSSA</sequence>
<feature type="transmembrane region" description="Helical" evidence="7">
    <location>
        <begin position="139"/>
        <end position="156"/>
    </location>
</feature>
<dbReference type="InterPro" id="IPR000515">
    <property type="entry name" value="MetI-like"/>
</dbReference>
<comment type="similarity">
    <text evidence="7">Belongs to the binding-protein-dependent transport system permease family.</text>
</comment>
<keyword evidence="5 7" id="KW-1133">Transmembrane helix</keyword>
<name>A0ABU0PSX4_STRAH</name>
<feature type="transmembrane region" description="Helical" evidence="7">
    <location>
        <begin position="31"/>
        <end position="47"/>
    </location>
</feature>
<feature type="transmembrane region" description="Helical" evidence="7">
    <location>
        <begin position="362"/>
        <end position="384"/>
    </location>
</feature>
<feature type="transmembrane region" description="Helical" evidence="7">
    <location>
        <begin position="604"/>
        <end position="624"/>
    </location>
</feature>
<comment type="caution">
    <text evidence="10">The sequence shown here is derived from an EMBL/GenBank/DDBJ whole genome shotgun (WGS) entry which is preliminary data.</text>
</comment>
<feature type="transmembrane region" description="Helical" evidence="7">
    <location>
        <begin position="206"/>
        <end position="233"/>
    </location>
</feature>
<feature type="transmembrane region" description="Helical" evidence="7">
    <location>
        <begin position="636"/>
        <end position="654"/>
    </location>
</feature>
<keyword evidence="11" id="KW-1185">Reference proteome</keyword>
<evidence type="ECO:0000256" key="3">
    <source>
        <dbReference type="ARBA" id="ARBA00022475"/>
    </source>
</evidence>
<evidence type="ECO:0000256" key="8">
    <source>
        <dbReference type="SAM" id="MobiDB-lite"/>
    </source>
</evidence>
<feature type="transmembrane region" description="Helical" evidence="7">
    <location>
        <begin position="319"/>
        <end position="341"/>
    </location>
</feature>
<protein>
    <submittedName>
        <fullName evidence="10">Glycine betaine/proline transport system permease protein</fullName>
    </submittedName>
</protein>
<dbReference type="Gene3D" id="1.10.3720.10">
    <property type="entry name" value="MetI-like"/>
    <property type="match status" value="2"/>
</dbReference>
<feature type="transmembrane region" description="Helical" evidence="7">
    <location>
        <begin position="439"/>
        <end position="470"/>
    </location>
</feature>
<feature type="compositionally biased region" description="Basic and acidic residues" evidence="8">
    <location>
        <begin position="1"/>
        <end position="10"/>
    </location>
</feature>
<dbReference type="Proteomes" id="UP001243364">
    <property type="component" value="Unassembled WGS sequence"/>
</dbReference>